<feature type="domain" description="Coenzyme Q-binding protein COQ10 START" evidence="1">
    <location>
        <begin position="86"/>
        <end position="210"/>
    </location>
</feature>
<dbReference type="AlphaFoldDB" id="A0A846HA34"/>
<dbReference type="CDD" id="cd07817">
    <property type="entry name" value="SRPBCC_8"/>
    <property type="match status" value="1"/>
</dbReference>
<organism evidence="2 3">
    <name type="scientific">Hassallia byssoidea VB512170</name>
    <dbReference type="NCBI Taxonomy" id="1304833"/>
    <lineage>
        <taxon>Bacteria</taxon>
        <taxon>Bacillati</taxon>
        <taxon>Cyanobacteriota</taxon>
        <taxon>Cyanophyceae</taxon>
        <taxon>Nostocales</taxon>
        <taxon>Tolypothrichaceae</taxon>
        <taxon>Hassallia</taxon>
    </lineage>
</organism>
<dbReference type="RefSeq" id="WP_039738526.1">
    <property type="nucleotide sequence ID" value="NZ_JTCM02000036.1"/>
</dbReference>
<dbReference type="Gene3D" id="3.30.530.20">
    <property type="match status" value="1"/>
</dbReference>
<keyword evidence="3" id="KW-1185">Reference proteome</keyword>
<comment type="caution">
    <text evidence="2">The sequence shown here is derived from an EMBL/GenBank/DDBJ whole genome shotgun (WGS) entry which is preliminary data.</text>
</comment>
<dbReference type="Pfam" id="PF03364">
    <property type="entry name" value="Polyketide_cyc"/>
    <property type="match status" value="1"/>
</dbReference>
<proteinExistence type="predicted"/>
<gene>
    <name evidence="2" type="ORF">PI95_016950</name>
</gene>
<dbReference type="EMBL" id="JTCM02000036">
    <property type="protein sequence ID" value="NEU74202.1"/>
    <property type="molecule type" value="Genomic_DNA"/>
</dbReference>
<accession>A0A846HA34</accession>
<protein>
    <submittedName>
        <fullName evidence="2">Cyclase</fullName>
    </submittedName>
</protein>
<evidence type="ECO:0000313" key="2">
    <source>
        <dbReference type="EMBL" id="NEU74202.1"/>
    </source>
</evidence>
<dbReference type="PANTHER" id="PTHR33824">
    <property type="entry name" value="POLYKETIDE CYCLASE/DEHYDRASE AND LIPID TRANSPORT SUPERFAMILY PROTEIN"/>
    <property type="match status" value="1"/>
</dbReference>
<sequence>MASSSGNELSKGEGAQAGETERWASLLGGGAMVLMGLSQRSLRGVLMAVAGGGLVYQGVTKQSTIQQAQEAIGISKSIKVEKTVTINKPADELYRFWHDFENLPRFMKHLKSVTVQNDKRSHWIANAPLDSSVEWDADILEDRENEFISWASVEGADVENSGFIRFKKAPGDRGTEVKVVLEYSPPGGAIASVFAKLFGEEPEQQIGDDLRRFKMLMEAGEIATTEGQPKGG</sequence>
<name>A0A846HA34_9CYAN</name>
<evidence type="ECO:0000259" key="1">
    <source>
        <dbReference type="Pfam" id="PF03364"/>
    </source>
</evidence>
<reference evidence="2 3" key="1">
    <citation type="journal article" date="2015" name="Genome Announc.">
        <title>Draft Genome Sequence of Cyanobacterium Hassallia byssoidea Strain VB512170, Isolated from Monuments in India.</title>
        <authorList>
            <person name="Singh D."/>
            <person name="Chandrababunaidu M.M."/>
            <person name="Panda A."/>
            <person name="Sen D."/>
            <person name="Bhattacharyya S."/>
            <person name="Adhikary S.P."/>
            <person name="Tripathy S."/>
        </authorList>
    </citation>
    <scope>NUCLEOTIDE SEQUENCE [LARGE SCALE GENOMIC DNA]</scope>
    <source>
        <strain evidence="2 3">VB512170</strain>
    </source>
</reference>
<dbReference type="PANTHER" id="PTHR33824:SF7">
    <property type="entry name" value="POLYKETIDE CYCLASE_DEHYDRASE AND LIPID TRANSPORT SUPERFAMILY PROTEIN"/>
    <property type="match status" value="1"/>
</dbReference>
<dbReference type="SUPFAM" id="SSF55961">
    <property type="entry name" value="Bet v1-like"/>
    <property type="match status" value="1"/>
</dbReference>
<dbReference type="InterPro" id="IPR005031">
    <property type="entry name" value="COQ10_START"/>
</dbReference>
<dbReference type="InterPro" id="IPR047137">
    <property type="entry name" value="ORF3"/>
</dbReference>
<dbReference type="Proteomes" id="UP000031549">
    <property type="component" value="Unassembled WGS sequence"/>
</dbReference>
<evidence type="ECO:0000313" key="3">
    <source>
        <dbReference type="Proteomes" id="UP000031549"/>
    </source>
</evidence>
<dbReference type="InterPro" id="IPR023393">
    <property type="entry name" value="START-like_dom_sf"/>
</dbReference>